<evidence type="ECO:0000256" key="2">
    <source>
        <dbReference type="ARBA" id="ARBA00023015"/>
    </source>
</evidence>
<dbReference type="SUPFAM" id="SSF46785">
    <property type="entry name" value="Winged helix' DNA-binding domain"/>
    <property type="match status" value="1"/>
</dbReference>
<evidence type="ECO:0000256" key="4">
    <source>
        <dbReference type="ARBA" id="ARBA00023163"/>
    </source>
</evidence>
<feature type="domain" description="HTH lysR-type" evidence="5">
    <location>
        <begin position="6"/>
        <end position="63"/>
    </location>
</feature>
<comment type="similarity">
    <text evidence="1">Belongs to the LysR transcriptional regulatory family.</text>
</comment>
<proteinExistence type="inferred from homology"/>
<dbReference type="PANTHER" id="PTHR30537">
    <property type="entry name" value="HTH-TYPE TRANSCRIPTIONAL REGULATOR"/>
    <property type="match status" value="1"/>
</dbReference>
<keyword evidence="3" id="KW-0238">DNA-binding</keyword>
<dbReference type="InterPro" id="IPR036388">
    <property type="entry name" value="WH-like_DNA-bd_sf"/>
</dbReference>
<dbReference type="InterPro" id="IPR058163">
    <property type="entry name" value="LysR-type_TF_proteobact-type"/>
</dbReference>
<protein>
    <submittedName>
        <fullName evidence="6">LysR family transcriptional regulator</fullName>
    </submittedName>
</protein>
<keyword evidence="4" id="KW-0804">Transcription</keyword>
<name>A0A5J5G1K8_9GAMM</name>
<evidence type="ECO:0000313" key="6">
    <source>
        <dbReference type="EMBL" id="KAA9000604.1"/>
    </source>
</evidence>
<dbReference type="InterPro" id="IPR036390">
    <property type="entry name" value="WH_DNA-bd_sf"/>
</dbReference>
<dbReference type="OrthoDB" id="5526340at2"/>
<dbReference type="PROSITE" id="PS50931">
    <property type="entry name" value="HTH_LYSR"/>
    <property type="match status" value="1"/>
</dbReference>
<dbReference type="GO" id="GO:0003700">
    <property type="term" value="F:DNA-binding transcription factor activity"/>
    <property type="evidence" value="ECO:0007669"/>
    <property type="project" value="InterPro"/>
</dbReference>
<reference evidence="6 7" key="1">
    <citation type="submission" date="2019-09" db="EMBL/GenBank/DDBJ databases">
        <authorList>
            <person name="Li Y."/>
        </authorList>
    </citation>
    <scope>NUCLEOTIDE SEQUENCE [LARGE SCALE GENOMIC DNA]</scope>
    <source>
        <strain evidence="6 7">L3-3HA</strain>
    </source>
</reference>
<accession>A0A5J5G1K8</accession>
<dbReference type="Pfam" id="PF03466">
    <property type="entry name" value="LysR_substrate"/>
    <property type="match status" value="1"/>
</dbReference>
<dbReference type="Pfam" id="PF00126">
    <property type="entry name" value="HTH_1"/>
    <property type="match status" value="1"/>
</dbReference>
<keyword evidence="2" id="KW-0805">Transcription regulation</keyword>
<dbReference type="RefSeq" id="WP_150434872.1">
    <property type="nucleotide sequence ID" value="NZ_VYKJ01000004.1"/>
</dbReference>
<dbReference type="EMBL" id="VYKJ01000004">
    <property type="protein sequence ID" value="KAA9000604.1"/>
    <property type="molecule type" value="Genomic_DNA"/>
</dbReference>
<evidence type="ECO:0000256" key="3">
    <source>
        <dbReference type="ARBA" id="ARBA00023125"/>
    </source>
</evidence>
<evidence type="ECO:0000259" key="5">
    <source>
        <dbReference type="PROSITE" id="PS50931"/>
    </source>
</evidence>
<evidence type="ECO:0000256" key="1">
    <source>
        <dbReference type="ARBA" id="ARBA00009437"/>
    </source>
</evidence>
<keyword evidence="7" id="KW-1185">Reference proteome</keyword>
<dbReference type="Gene3D" id="3.40.190.10">
    <property type="entry name" value="Periplasmic binding protein-like II"/>
    <property type="match status" value="2"/>
</dbReference>
<dbReference type="SUPFAM" id="SSF53850">
    <property type="entry name" value="Periplasmic binding protein-like II"/>
    <property type="match status" value="1"/>
</dbReference>
<dbReference type="Proteomes" id="UP000335415">
    <property type="component" value="Unassembled WGS sequence"/>
</dbReference>
<sequence length="296" mass="33065">MTQPLPPLNLLATFETVGNCLSITAAARALFITHGAVSKQIKTLESQLGFAVIERNGRGIRLTLKGQELHRCCQNAFAQLADTLARLSVDESARPLTVSCEPTLCMRFLIPRLPAFKQAHPDIDIHLLAAGGDIDLQRSHTDLALRRDDFIPQRHYCSLRIASEYIAPVYAPHKRDERLPLARLHTASRPQAWQQWQARHAGLADAPGQQRHFEHFWLSLQAAESGLGAAIASLFMVERELHDGRLQTLAPFQPDGSQYVLLSARPCEQDPRSLAFSQWLRDEMRAITQTFIAPSA</sequence>
<dbReference type="InterPro" id="IPR000847">
    <property type="entry name" value="LysR_HTH_N"/>
</dbReference>
<dbReference type="GO" id="GO:0006351">
    <property type="term" value="P:DNA-templated transcription"/>
    <property type="evidence" value="ECO:0007669"/>
    <property type="project" value="TreeGrafter"/>
</dbReference>
<dbReference type="PRINTS" id="PR00039">
    <property type="entry name" value="HTHLYSR"/>
</dbReference>
<dbReference type="PANTHER" id="PTHR30537:SF74">
    <property type="entry name" value="HTH-TYPE TRANSCRIPTIONAL REGULATOR TRPI"/>
    <property type="match status" value="1"/>
</dbReference>
<organism evidence="6 7">
    <name type="scientific">Affinibrenneria salicis</name>
    <dbReference type="NCBI Taxonomy" id="2590031"/>
    <lineage>
        <taxon>Bacteria</taxon>
        <taxon>Pseudomonadati</taxon>
        <taxon>Pseudomonadota</taxon>
        <taxon>Gammaproteobacteria</taxon>
        <taxon>Enterobacterales</taxon>
        <taxon>Pectobacteriaceae</taxon>
        <taxon>Affinibrenneria</taxon>
    </lineage>
</organism>
<dbReference type="GO" id="GO:0043565">
    <property type="term" value="F:sequence-specific DNA binding"/>
    <property type="evidence" value="ECO:0007669"/>
    <property type="project" value="TreeGrafter"/>
</dbReference>
<gene>
    <name evidence="6" type="ORF">FJU30_10280</name>
</gene>
<dbReference type="Gene3D" id="1.10.10.10">
    <property type="entry name" value="Winged helix-like DNA-binding domain superfamily/Winged helix DNA-binding domain"/>
    <property type="match status" value="1"/>
</dbReference>
<dbReference type="AlphaFoldDB" id="A0A5J5G1K8"/>
<dbReference type="InterPro" id="IPR005119">
    <property type="entry name" value="LysR_subst-bd"/>
</dbReference>
<evidence type="ECO:0000313" key="7">
    <source>
        <dbReference type="Proteomes" id="UP000335415"/>
    </source>
</evidence>
<comment type="caution">
    <text evidence="6">The sequence shown here is derived from an EMBL/GenBank/DDBJ whole genome shotgun (WGS) entry which is preliminary data.</text>
</comment>